<accession>A0A0D0PQN5</accession>
<organism evidence="2 3">
    <name type="scientific">Pseudomonas fluorescens</name>
    <dbReference type="NCBI Taxonomy" id="294"/>
    <lineage>
        <taxon>Bacteria</taxon>
        <taxon>Pseudomonadati</taxon>
        <taxon>Pseudomonadota</taxon>
        <taxon>Gammaproteobacteria</taxon>
        <taxon>Pseudomonadales</taxon>
        <taxon>Pseudomonadaceae</taxon>
        <taxon>Pseudomonas</taxon>
    </lineage>
</organism>
<dbReference type="RefSeq" id="WP_042728285.1">
    <property type="nucleotide sequence ID" value="NZ_JXNZ01000014.1"/>
</dbReference>
<feature type="region of interest" description="Disordered" evidence="1">
    <location>
        <begin position="1"/>
        <end position="66"/>
    </location>
</feature>
<comment type="caution">
    <text evidence="2">The sequence shown here is derived from an EMBL/GenBank/DDBJ whole genome shotgun (WGS) entry which is preliminary data.</text>
</comment>
<sequence>MEIDENAPGNRSQQEVTRGTDNETGHDPSKDAPEVPLPPDDDAPIEEDMSDVNAADSVTTEHPDPR</sequence>
<evidence type="ECO:0000256" key="1">
    <source>
        <dbReference type="SAM" id="MobiDB-lite"/>
    </source>
</evidence>
<reference evidence="2 3" key="1">
    <citation type="submission" date="2015-01" db="EMBL/GenBank/DDBJ databases">
        <title>Draft Genome Sequence of the Biocontrol and Plant Growth-Promoting Rhizobacteria (PGPR) Pseudomonas fluorescens UM270.</title>
        <authorList>
            <person name="Hernandez-Salmeron J.E."/>
            <person name="Santoyo G."/>
            <person name="Moreno-Hagelsieb G."/>
            <person name="Hernandez-Leon R."/>
        </authorList>
    </citation>
    <scope>NUCLEOTIDE SEQUENCE [LARGE SCALE GENOMIC DNA]</scope>
    <source>
        <strain evidence="2 3">UM270</strain>
    </source>
</reference>
<evidence type="ECO:0000313" key="2">
    <source>
        <dbReference type="EMBL" id="KIQ60963.1"/>
    </source>
</evidence>
<dbReference type="AlphaFoldDB" id="A0A0D0PQN5"/>
<dbReference type="EMBL" id="JXNZ01000014">
    <property type="protein sequence ID" value="KIQ60963.1"/>
    <property type="molecule type" value="Genomic_DNA"/>
</dbReference>
<dbReference type="Proteomes" id="UP000032101">
    <property type="component" value="Unassembled WGS sequence"/>
</dbReference>
<protein>
    <submittedName>
        <fullName evidence="2">Uncharacterized protein</fullName>
    </submittedName>
</protein>
<dbReference type="PATRIC" id="fig|294.124.peg.549"/>
<gene>
    <name evidence="2" type="ORF">RL74_02685</name>
</gene>
<dbReference type="OrthoDB" id="7031491at2"/>
<name>A0A0D0PQN5_PSEFL</name>
<proteinExistence type="predicted"/>
<feature type="compositionally biased region" description="Basic and acidic residues" evidence="1">
    <location>
        <begin position="18"/>
        <end position="33"/>
    </location>
</feature>
<feature type="compositionally biased region" description="Acidic residues" evidence="1">
    <location>
        <begin position="39"/>
        <end position="50"/>
    </location>
</feature>
<evidence type="ECO:0000313" key="3">
    <source>
        <dbReference type="Proteomes" id="UP000032101"/>
    </source>
</evidence>